<comment type="similarity">
    <text evidence="7">Belongs to the drug/metabolite transporter (DMT) superfamily. Small multidrug resistance (SMR) (TC 2.A.7.1) family.</text>
</comment>
<feature type="transmembrane region" description="Helical" evidence="8">
    <location>
        <begin position="58"/>
        <end position="78"/>
    </location>
</feature>
<evidence type="ECO:0000256" key="7">
    <source>
        <dbReference type="RuleBase" id="RU003942"/>
    </source>
</evidence>
<dbReference type="SUPFAM" id="SSF103481">
    <property type="entry name" value="Multidrug resistance efflux transporter EmrE"/>
    <property type="match status" value="1"/>
</dbReference>
<dbReference type="EMBL" id="JABEMA010000040">
    <property type="protein sequence ID" value="NNH22436.1"/>
    <property type="molecule type" value="Genomic_DNA"/>
</dbReference>
<feature type="transmembrane region" description="Helical" evidence="8">
    <location>
        <begin position="33"/>
        <end position="51"/>
    </location>
</feature>
<evidence type="ECO:0000256" key="8">
    <source>
        <dbReference type="SAM" id="Phobius"/>
    </source>
</evidence>
<gene>
    <name evidence="9" type="ORF">HLB09_04895</name>
</gene>
<dbReference type="Proteomes" id="UP000555552">
    <property type="component" value="Unassembled WGS sequence"/>
</dbReference>
<dbReference type="InterPro" id="IPR045324">
    <property type="entry name" value="Small_multidrug_res"/>
</dbReference>
<evidence type="ECO:0000313" key="9">
    <source>
        <dbReference type="EMBL" id="NNH22436.1"/>
    </source>
</evidence>
<dbReference type="Gene3D" id="1.10.3730.20">
    <property type="match status" value="1"/>
</dbReference>
<dbReference type="AlphaFoldDB" id="A0A849BSC5"/>
<dbReference type="PANTHER" id="PTHR30561:SF0">
    <property type="entry name" value="GUANIDINIUM EXPORTER"/>
    <property type="match status" value="1"/>
</dbReference>
<accession>A0A849BSC5</accession>
<evidence type="ECO:0000256" key="4">
    <source>
        <dbReference type="ARBA" id="ARBA00022692"/>
    </source>
</evidence>
<dbReference type="InterPro" id="IPR037185">
    <property type="entry name" value="EmrE-like"/>
</dbReference>
<sequence>MAWVLVIAAGLLETVFAVALKLSDGFSRPVWTVTFVVAAVGSFTLLSRALADLPVGTAYAVWVGIGAVGTAVVGMAVLGDPVTTGRLLSLLLVVAGVVGLQLTSGGSAH</sequence>
<keyword evidence="6 8" id="KW-0472">Membrane</keyword>
<dbReference type="GO" id="GO:0005886">
    <property type="term" value="C:plasma membrane"/>
    <property type="evidence" value="ECO:0007669"/>
    <property type="project" value="UniProtKB-SubCell"/>
</dbReference>
<keyword evidence="10" id="KW-1185">Reference proteome</keyword>
<comment type="caution">
    <text evidence="9">The sequence shown here is derived from an EMBL/GenBank/DDBJ whole genome shotgun (WGS) entry which is preliminary data.</text>
</comment>
<name>A0A849BSC5_9ACTN</name>
<dbReference type="RefSeq" id="WP_171202281.1">
    <property type="nucleotide sequence ID" value="NZ_BAAANP010000005.1"/>
</dbReference>
<keyword evidence="5 8" id="KW-1133">Transmembrane helix</keyword>
<evidence type="ECO:0000256" key="6">
    <source>
        <dbReference type="ARBA" id="ARBA00023136"/>
    </source>
</evidence>
<keyword evidence="4 7" id="KW-0812">Transmembrane</keyword>
<evidence type="ECO:0000313" key="10">
    <source>
        <dbReference type="Proteomes" id="UP000555552"/>
    </source>
</evidence>
<reference evidence="9 10" key="1">
    <citation type="submission" date="2020-05" db="EMBL/GenBank/DDBJ databases">
        <title>MicrobeNet Type strains.</title>
        <authorList>
            <person name="Nicholson A.C."/>
        </authorList>
    </citation>
    <scope>NUCLEOTIDE SEQUENCE [LARGE SCALE GENOMIC DNA]</scope>
    <source>
        <strain evidence="9 10">JCM 14547</strain>
    </source>
</reference>
<keyword evidence="2" id="KW-0813">Transport</keyword>
<dbReference type="GO" id="GO:0022857">
    <property type="term" value="F:transmembrane transporter activity"/>
    <property type="evidence" value="ECO:0007669"/>
    <property type="project" value="InterPro"/>
</dbReference>
<dbReference type="PANTHER" id="PTHR30561">
    <property type="entry name" value="SMR FAMILY PROTON-DEPENDENT DRUG EFFLUX TRANSPORTER SUGE"/>
    <property type="match status" value="1"/>
</dbReference>
<organism evidence="9 10">
    <name type="scientific">Pseudokineococcus marinus</name>
    <dbReference type="NCBI Taxonomy" id="351215"/>
    <lineage>
        <taxon>Bacteria</taxon>
        <taxon>Bacillati</taxon>
        <taxon>Actinomycetota</taxon>
        <taxon>Actinomycetes</taxon>
        <taxon>Kineosporiales</taxon>
        <taxon>Kineosporiaceae</taxon>
        <taxon>Pseudokineococcus</taxon>
    </lineage>
</organism>
<dbReference type="FunFam" id="1.10.3730.20:FF:000001">
    <property type="entry name" value="Quaternary ammonium compound resistance transporter SugE"/>
    <property type="match status" value="1"/>
</dbReference>
<evidence type="ECO:0000256" key="2">
    <source>
        <dbReference type="ARBA" id="ARBA00022448"/>
    </source>
</evidence>
<dbReference type="InterPro" id="IPR000390">
    <property type="entry name" value="Small_drug/metabolite_transptr"/>
</dbReference>
<evidence type="ECO:0000256" key="1">
    <source>
        <dbReference type="ARBA" id="ARBA00004651"/>
    </source>
</evidence>
<evidence type="ECO:0000256" key="3">
    <source>
        <dbReference type="ARBA" id="ARBA00022475"/>
    </source>
</evidence>
<keyword evidence="3" id="KW-1003">Cell membrane</keyword>
<dbReference type="Pfam" id="PF00893">
    <property type="entry name" value="Multi_Drug_Res"/>
    <property type="match status" value="1"/>
</dbReference>
<feature type="transmembrane region" description="Helical" evidence="8">
    <location>
        <begin position="84"/>
        <end position="103"/>
    </location>
</feature>
<comment type="subcellular location">
    <subcellularLocation>
        <location evidence="1 7">Cell membrane</location>
        <topology evidence="1 7">Multi-pass membrane protein</topology>
    </subcellularLocation>
</comment>
<protein>
    <submittedName>
        <fullName evidence="9">Multidrug efflux SMR transporter</fullName>
    </submittedName>
</protein>
<proteinExistence type="inferred from homology"/>
<evidence type="ECO:0000256" key="5">
    <source>
        <dbReference type="ARBA" id="ARBA00022989"/>
    </source>
</evidence>